<accession>A0A916U2H7</accession>
<keyword evidence="2 5" id="KW-0500">Molybdenum</keyword>
<dbReference type="InterPro" id="IPR044084">
    <property type="entry name" value="AvModA-like_subst-bd"/>
</dbReference>
<reference evidence="7" key="2">
    <citation type="submission" date="2020-09" db="EMBL/GenBank/DDBJ databases">
        <authorList>
            <person name="Sun Q."/>
            <person name="Zhou Y."/>
        </authorList>
    </citation>
    <scope>NUCLEOTIDE SEQUENCE</scope>
    <source>
        <strain evidence="7">CGMCC 1.15478</strain>
    </source>
</reference>
<feature type="binding site" evidence="5">
    <location>
        <position position="66"/>
    </location>
    <ligand>
        <name>molybdate</name>
        <dbReference type="ChEBI" id="CHEBI:36264"/>
    </ligand>
</feature>
<proteinExistence type="inferred from homology"/>
<evidence type="ECO:0000256" key="5">
    <source>
        <dbReference type="PIRSR" id="PIRSR004846-1"/>
    </source>
</evidence>
<feature type="signal peptide" evidence="6">
    <location>
        <begin position="1"/>
        <end position="23"/>
    </location>
</feature>
<keyword evidence="8" id="KW-1185">Reference proteome</keyword>
<dbReference type="GO" id="GO:0015689">
    <property type="term" value="P:molybdate ion transport"/>
    <property type="evidence" value="ECO:0007669"/>
    <property type="project" value="InterPro"/>
</dbReference>
<keyword evidence="3 5" id="KW-0479">Metal-binding</keyword>
<reference evidence="7" key="1">
    <citation type="journal article" date="2014" name="Int. J. Syst. Evol. Microbiol.">
        <title>Complete genome sequence of Corynebacterium casei LMG S-19264T (=DSM 44701T), isolated from a smear-ripened cheese.</title>
        <authorList>
            <consortium name="US DOE Joint Genome Institute (JGI-PGF)"/>
            <person name="Walter F."/>
            <person name="Albersmeier A."/>
            <person name="Kalinowski J."/>
            <person name="Ruckert C."/>
        </authorList>
    </citation>
    <scope>NUCLEOTIDE SEQUENCE</scope>
    <source>
        <strain evidence="7">CGMCC 1.15478</strain>
    </source>
</reference>
<dbReference type="EMBL" id="BMJH01000001">
    <property type="protein sequence ID" value="GGC56832.1"/>
    <property type="molecule type" value="Genomic_DNA"/>
</dbReference>
<evidence type="ECO:0000256" key="6">
    <source>
        <dbReference type="SAM" id="SignalP"/>
    </source>
</evidence>
<comment type="caution">
    <text evidence="7">The sequence shown here is derived from an EMBL/GenBank/DDBJ whole genome shotgun (WGS) entry which is preliminary data.</text>
</comment>
<dbReference type="NCBIfam" id="TIGR01256">
    <property type="entry name" value="modA"/>
    <property type="match status" value="1"/>
</dbReference>
<dbReference type="PIRSF" id="PIRSF004846">
    <property type="entry name" value="ModA"/>
    <property type="match status" value="1"/>
</dbReference>
<dbReference type="FunFam" id="3.40.190.10:FF:000035">
    <property type="entry name" value="Molybdate ABC transporter substrate-binding protein"/>
    <property type="match status" value="1"/>
</dbReference>
<dbReference type="PANTHER" id="PTHR30632">
    <property type="entry name" value="MOLYBDATE-BINDING PERIPLASMIC PROTEIN"/>
    <property type="match status" value="1"/>
</dbReference>
<dbReference type="RefSeq" id="WP_188670625.1">
    <property type="nucleotide sequence ID" value="NZ_BMJH01000001.1"/>
</dbReference>
<organism evidence="7 8">
    <name type="scientific">Hoyosella rhizosphaerae</name>
    <dbReference type="NCBI Taxonomy" id="1755582"/>
    <lineage>
        <taxon>Bacteria</taxon>
        <taxon>Bacillati</taxon>
        <taxon>Actinomycetota</taxon>
        <taxon>Actinomycetes</taxon>
        <taxon>Mycobacteriales</taxon>
        <taxon>Hoyosellaceae</taxon>
        <taxon>Hoyosella</taxon>
    </lineage>
</organism>
<dbReference type="SUPFAM" id="SSF53850">
    <property type="entry name" value="Periplasmic binding protein-like II"/>
    <property type="match status" value="1"/>
</dbReference>
<sequence length="233" mass="24166">MTRVATRLAVLLTIFAIIGTACGTSPGTETIRIAAASDLRFALDNIIDEYTNDNPDVDITVSYGSSGMFVQQLLNGAPFDIYLSADRTYVDDVVDGGLASASDTFAYAGGRLAVWTRNDSGIDVSDGLTMLLNENVRRIAIANPAHAPYGRAAQEALDAAGVADAVRSKIVTGENIGQAAEFVASGNADVGIIALSLAVSPQLSEVGVYVEIDAGLFSPLHQAGVVLSSAGRI</sequence>
<evidence type="ECO:0000256" key="3">
    <source>
        <dbReference type="ARBA" id="ARBA00022723"/>
    </source>
</evidence>
<gene>
    <name evidence="7" type="primary">modA</name>
    <name evidence="7" type="ORF">GCM10011410_06630</name>
</gene>
<dbReference type="CDD" id="cd13539">
    <property type="entry name" value="PBP2_AvModA"/>
    <property type="match status" value="1"/>
</dbReference>
<name>A0A916U2H7_9ACTN</name>
<keyword evidence="4 6" id="KW-0732">Signal</keyword>
<dbReference type="GO" id="GO:0046872">
    <property type="term" value="F:metal ion binding"/>
    <property type="evidence" value="ECO:0007669"/>
    <property type="project" value="UniProtKB-KW"/>
</dbReference>
<evidence type="ECO:0000313" key="8">
    <source>
        <dbReference type="Proteomes" id="UP000641514"/>
    </source>
</evidence>
<evidence type="ECO:0000256" key="1">
    <source>
        <dbReference type="ARBA" id="ARBA00009175"/>
    </source>
</evidence>
<dbReference type="AlphaFoldDB" id="A0A916U2H7"/>
<dbReference type="PANTHER" id="PTHR30632:SF14">
    <property type="entry name" value="TUNGSTATE_MOLYBDATE_CHROMATE-BINDING PROTEIN MODA"/>
    <property type="match status" value="1"/>
</dbReference>
<dbReference type="Pfam" id="PF13531">
    <property type="entry name" value="SBP_bac_11"/>
    <property type="match status" value="1"/>
</dbReference>
<dbReference type="Proteomes" id="UP000641514">
    <property type="component" value="Unassembled WGS sequence"/>
</dbReference>
<evidence type="ECO:0000256" key="2">
    <source>
        <dbReference type="ARBA" id="ARBA00022505"/>
    </source>
</evidence>
<dbReference type="Gene3D" id="3.40.190.10">
    <property type="entry name" value="Periplasmic binding protein-like II"/>
    <property type="match status" value="2"/>
</dbReference>
<comment type="similarity">
    <text evidence="1">Belongs to the bacterial solute-binding protein ModA family.</text>
</comment>
<dbReference type="InterPro" id="IPR050682">
    <property type="entry name" value="ModA/WtpA"/>
</dbReference>
<evidence type="ECO:0000256" key="4">
    <source>
        <dbReference type="ARBA" id="ARBA00022729"/>
    </source>
</evidence>
<protein>
    <submittedName>
        <fullName evidence="7">Molybdate ABC transporter substrate-binding protein</fullName>
    </submittedName>
</protein>
<feature type="binding site" evidence="5">
    <location>
        <position position="176"/>
    </location>
    <ligand>
        <name>molybdate</name>
        <dbReference type="ChEBI" id="CHEBI:36264"/>
    </ligand>
</feature>
<dbReference type="GO" id="GO:0030973">
    <property type="term" value="F:molybdate ion binding"/>
    <property type="evidence" value="ECO:0007669"/>
    <property type="project" value="InterPro"/>
</dbReference>
<dbReference type="InterPro" id="IPR005950">
    <property type="entry name" value="ModA"/>
</dbReference>
<evidence type="ECO:0000313" key="7">
    <source>
        <dbReference type="EMBL" id="GGC56832.1"/>
    </source>
</evidence>
<dbReference type="GO" id="GO:1901359">
    <property type="term" value="F:tungstate binding"/>
    <property type="evidence" value="ECO:0007669"/>
    <property type="project" value="UniProtKB-ARBA"/>
</dbReference>
<feature type="chain" id="PRO_5037138503" evidence="6">
    <location>
        <begin position="24"/>
        <end position="233"/>
    </location>
</feature>
<dbReference type="PROSITE" id="PS51257">
    <property type="entry name" value="PROKAR_LIPOPROTEIN"/>
    <property type="match status" value="1"/>
</dbReference>